<dbReference type="RefSeq" id="XP_016239515.1">
    <property type="nucleotide sequence ID" value="XM_016377945.1"/>
</dbReference>
<dbReference type="AlphaFoldDB" id="A0A0D2C6U1"/>
<evidence type="ECO:0008006" key="4">
    <source>
        <dbReference type="Google" id="ProtNLM"/>
    </source>
</evidence>
<feature type="compositionally biased region" description="Polar residues" evidence="1">
    <location>
        <begin position="19"/>
        <end position="34"/>
    </location>
</feature>
<gene>
    <name evidence="2" type="ORF">PV08_03593</name>
</gene>
<evidence type="ECO:0000313" key="2">
    <source>
        <dbReference type="EMBL" id="KIW19299.1"/>
    </source>
</evidence>
<feature type="region of interest" description="Disordered" evidence="1">
    <location>
        <begin position="424"/>
        <end position="451"/>
    </location>
</feature>
<feature type="compositionally biased region" description="Low complexity" evidence="1">
    <location>
        <begin position="171"/>
        <end position="188"/>
    </location>
</feature>
<dbReference type="STRING" id="91928.A0A0D2C6U1"/>
<organism evidence="2 3">
    <name type="scientific">Exophiala spinifera</name>
    <dbReference type="NCBI Taxonomy" id="91928"/>
    <lineage>
        <taxon>Eukaryota</taxon>
        <taxon>Fungi</taxon>
        <taxon>Dikarya</taxon>
        <taxon>Ascomycota</taxon>
        <taxon>Pezizomycotina</taxon>
        <taxon>Eurotiomycetes</taxon>
        <taxon>Chaetothyriomycetidae</taxon>
        <taxon>Chaetothyriales</taxon>
        <taxon>Herpotrichiellaceae</taxon>
        <taxon>Exophiala</taxon>
    </lineage>
</organism>
<reference evidence="2 3" key="1">
    <citation type="submission" date="2015-01" db="EMBL/GenBank/DDBJ databases">
        <title>The Genome Sequence of Exophiala spinifera CBS89968.</title>
        <authorList>
            <consortium name="The Broad Institute Genomics Platform"/>
            <person name="Cuomo C."/>
            <person name="de Hoog S."/>
            <person name="Gorbushina A."/>
            <person name="Stielow B."/>
            <person name="Teixiera M."/>
            <person name="Abouelleil A."/>
            <person name="Chapman S.B."/>
            <person name="Priest M."/>
            <person name="Young S.K."/>
            <person name="Wortman J."/>
            <person name="Nusbaum C."/>
            <person name="Birren B."/>
        </authorList>
    </citation>
    <scope>NUCLEOTIDE SEQUENCE [LARGE SCALE GENOMIC DNA]</scope>
    <source>
        <strain evidence="2 3">CBS 89968</strain>
    </source>
</reference>
<dbReference type="OrthoDB" id="5369448at2759"/>
<dbReference type="VEuPathDB" id="FungiDB:PV08_03593"/>
<feature type="compositionally biased region" description="Polar residues" evidence="1">
    <location>
        <begin position="80"/>
        <end position="107"/>
    </location>
</feature>
<dbReference type="EMBL" id="KN847493">
    <property type="protein sequence ID" value="KIW19299.1"/>
    <property type="molecule type" value="Genomic_DNA"/>
</dbReference>
<dbReference type="GeneID" id="27330676"/>
<feature type="region of interest" description="Disordered" evidence="1">
    <location>
        <begin position="546"/>
        <end position="566"/>
    </location>
</feature>
<protein>
    <recommendedName>
        <fullName evidence="4">Flavoprotein oxygenase</fullName>
    </recommendedName>
</protein>
<dbReference type="Proteomes" id="UP000053328">
    <property type="component" value="Unassembled WGS sequence"/>
</dbReference>
<proteinExistence type="predicted"/>
<keyword evidence="3" id="KW-1185">Reference proteome</keyword>
<evidence type="ECO:0000313" key="3">
    <source>
        <dbReference type="Proteomes" id="UP000053328"/>
    </source>
</evidence>
<name>A0A0D2C6U1_9EURO</name>
<feature type="compositionally biased region" description="Pro residues" evidence="1">
    <location>
        <begin position="547"/>
        <end position="556"/>
    </location>
</feature>
<dbReference type="HOGENOM" id="CLU_020643_0_0_1"/>
<feature type="region of interest" description="Disordered" evidence="1">
    <location>
        <begin position="19"/>
        <end position="207"/>
    </location>
</feature>
<feature type="compositionally biased region" description="Polar residues" evidence="1">
    <location>
        <begin position="196"/>
        <end position="207"/>
    </location>
</feature>
<sequence>MMSSSPSAVIEDFAYQHSSPLSLRQQRLPTSPDQVSEPHDYNFSGAVYDEGTSGTDSENQTATENDEEEELLDIDRRASGCSSISSFPASVSHQVPSRTSHYGSSRTPTKRDLVGSHGVYSSEGPGYPARSPRAFPEYQSPFRHPSSVRALQMRDEVMSDTRSVLRHRRSGSQMSSYSARSSYSTPSSPAKRTTRSNRSSPQKTTSSLRKEFPLVLLHCTMLPPTLLSQAMAHEDSLICELLPEEYQKRWHHLRDKLVEDVEIKTRGILIAHPRDDYELLEERLLESLDLERPRIRHNHYFPHDSTGTDSGFESGSTTSDDNDDNGPNDTKCPDCGRKLRADETPRKWEVKVFAANGLLKAGAWGAAWQEMEKVDVEVRVWLPEDIRRDLEAKIALIDAIPGGSESNAGQSEVPTARDREVYGASGRSRSQSEIDGFFEQPAPTTMPEPRPPVPQAVPDPDDLGKLMVAAVQKFSHERRNLLVMILSGLLLLFAMRPRTSPEGQRPGLYDPSSAYMAETLTTTVTTTRIAVATATATATVTTSILAPPLPVAPGPPEDVTSSLAIKDDDSVSWEALNGTRSTMRPDGDAPVVDANISSSTSTSSNPAKPTARSEEISVETKSADSSQGENGDGDGDADEYTQTSSVVAEAETAMKELEPGSNSN</sequence>
<feature type="region of interest" description="Disordered" evidence="1">
    <location>
        <begin position="578"/>
        <end position="664"/>
    </location>
</feature>
<accession>A0A0D2C6U1</accession>
<feature type="region of interest" description="Disordered" evidence="1">
    <location>
        <begin position="299"/>
        <end position="338"/>
    </location>
</feature>
<evidence type="ECO:0000256" key="1">
    <source>
        <dbReference type="SAM" id="MobiDB-lite"/>
    </source>
</evidence>